<organism evidence="2 3">
    <name type="scientific">Dendrobium nobile</name>
    <name type="common">Orchid</name>
    <dbReference type="NCBI Taxonomy" id="94219"/>
    <lineage>
        <taxon>Eukaryota</taxon>
        <taxon>Viridiplantae</taxon>
        <taxon>Streptophyta</taxon>
        <taxon>Embryophyta</taxon>
        <taxon>Tracheophyta</taxon>
        <taxon>Spermatophyta</taxon>
        <taxon>Magnoliopsida</taxon>
        <taxon>Liliopsida</taxon>
        <taxon>Asparagales</taxon>
        <taxon>Orchidaceae</taxon>
        <taxon>Epidendroideae</taxon>
        <taxon>Malaxideae</taxon>
        <taxon>Dendrobiinae</taxon>
        <taxon>Dendrobium</taxon>
    </lineage>
</organism>
<comment type="caution">
    <text evidence="2">The sequence shown here is derived from an EMBL/GenBank/DDBJ whole genome shotgun (WGS) entry which is preliminary data.</text>
</comment>
<feature type="region of interest" description="Disordered" evidence="1">
    <location>
        <begin position="1"/>
        <end position="33"/>
    </location>
</feature>
<keyword evidence="3" id="KW-1185">Reference proteome</keyword>
<reference evidence="2" key="1">
    <citation type="journal article" date="2022" name="Front. Genet.">
        <title>Chromosome-Scale Assembly of the Dendrobium nobile Genome Provides Insights Into the Molecular Mechanism of the Biosynthesis of the Medicinal Active Ingredient of Dendrobium.</title>
        <authorList>
            <person name="Xu Q."/>
            <person name="Niu S.-C."/>
            <person name="Li K.-L."/>
            <person name="Zheng P.-J."/>
            <person name="Zhang X.-J."/>
            <person name="Jia Y."/>
            <person name="Liu Y."/>
            <person name="Niu Y.-X."/>
            <person name="Yu L.-H."/>
            <person name="Chen D.-F."/>
            <person name="Zhang G.-Q."/>
        </authorList>
    </citation>
    <scope>NUCLEOTIDE SEQUENCE</scope>
    <source>
        <tissue evidence="2">Leaf</tissue>
    </source>
</reference>
<dbReference type="AlphaFoldDB" id="A0A8T3APR1"/>
<evidence type="ECO:0000313" key="3">
    <source>
        <dbReference type="Proteomes" id="UP000829196"/>
    </source>
</evidence>
<accession>A0A8T3APR1</accession>
<gene>
    <name evidence="2" type="ORF">KFK09_020956</name>
</gene>
<sequence>MASIEENQDRKGAPAAKSTAQLRRRRRELTVSDENWKSAAGNELSIGILFRDFEQTVRKV</sequence>
<name>A0A8T3APR1_DENNO</name>
<protein>
    <submittedName>
        <fullName evidence="2">Uncharacterized protein</fullName>
    </submittedName>
</protein>
<dbReference type="EMBL" id="JAGYWB010000015">
    <property type="protein sequence ID" value="KAI0497722.1"/>
    <property type="molecule type" value="Genomic_DNA"/>
</dbReference>
<proteinExistence type="predicted"/>
<evidence type="ECO:0000256" key="1">
    <source>
        <dbReference type="SAM" id="MobiDB-lite"/>
    </source>
</evidence>
<evidence type="ECO:0000313" key="2">
    <source>
        <dbReference type="EMBL" id="KAI0497722.1"/>
    </source>
</evidence>
<dbReference type="Proteomes" id="UP000829196">
    <property type="component" value="Unassembled WGS sequence"/>
</dbReference>